<protein>
    <submittedName>
        <fullName evidence="1">Uncharacterized protein</fullName>
    </submittedName>
</protein>
<dbReference type="Proteomes" id="UP000694391">
    <property type="component" value="Unplaced"/>
</dbReference>
<keyword evidence="2" id="KW-1185">Reference proteome</keyword>
<reference evidence="1" key="1">
    <citation type="submission" date="2025-08" db="UniProtKB">
        <authorList>
            <consortium name="Ensembl"/>
        </authorList>
    </citation>
    <scope>IDENTIFICATION</scope>
</reference>
<dbReference type="Ensembl" id="ENSCAFT00020008813.1">
    <property type="protein sequence ID" value="ENSCAFP00020007617.1"/>
    <property type="gene ID" value="ENSCAFG00020006139.1"/>
</dbReference>
<sequence>MIRRATQRPTGKTAAPRHPFFIGSRPEPVFSRRNFLPCFGVLRSVGSLYCVRRDDSAHWSRDLTLRCWLWLCPCLLRSTLVLAEP</sequence>
<proteinExistence type="predicted"/>
<reference evidence="1" key="2">
    <citation type="submission" date="2025-09" db="UniProtKB">
        <authorList>
            <consortium name="Ensembl"/>
        </authorList>
    </citation>
    <scope>IDENTIFICATION</scope>
</reference>
<accession>A0A8C0JZU1</accession>
<organism evidence="1 2">
    <name type="scientific">Canis lupus dingo</name>
    <name type="common">dingo</name>
    <dbReference type="NCBI Taxonomy" id="286419"/>
    <lineage>
        <taxon>Eukaryota</taxon>
        <taxon>Metazoa</taxon>
        <taxon>Chordata</taxon>
        <taxon>Craniata</taxon>
        <taxon>Vertebrata</taxon>
        <taxon>Euteleostomi</taxon>
        <taxon>Mammalia</taxon>
        <taxon>Eutheria</taxon>
        <taxon>Laurasiatheria</taxon>
        <taxon>Carnivora</taxon>
        <taxon>Caniformia</taxon>
        <taxon>Canidae</taxon>
        <taxon>Canis</taxon>
    </lineage>
</organism>
<evidence type="ECO:0000313" key="2">
    <source>
        <dbReference type="Proteomes" id="UP000694391"/>
    </source>
</evidence>
<name>A0A8C0JZU1_CANLU</name>
<dbReference type="GeneTree" id="ENSGT00860000135739"/>
<evidence type="ECO:0000313" key="1">
    <source>
        <dbReference type="Ensembl" id="ENSCAFP00020007617.1"/>
    </source>
</evidence>
<dbReference type="AlphaFoldDB" id="A0A8C0JZU1"/>